<sequence>MAVTKVKSPWWVNLMRYFARGLMILWAGFWIFFAVASAISETSPDPNANALGWMVVIIGTILLAAGAIIPWIWERIAGYLLITEGVFFLVFFLIVASGDVNLAMFLIILPAFISGGLSLTCWYLTHKKDLNKSS</sequence>
<keyword evidence="1" id="KW-1133">Transmembrane helix</keyword>
<protein>
    <recommendedName>
        <fullName evidence="2">DUF7670 domain-containing protein</fullName>
    </recommendedName>
</protein>
<feature type="transmembrane region" description="Helical" evidence="1">
    <location>
        <begin position="50"/>
        <end position="69"/>
    </location>
</feature>
<evidence type="ECO:0000256" key="1">
    <source>
        <dbReference type="SAM" id="Phobius"/>
    </source>
</evidence>
<feature type="transmembrane region" description="Helical" evidence="1">
    <location>
        <begin position="102"/>
        <end position="124"/>
    </location>
</feature>
<evidence type="ECO:0000313" key="3">
    <source>
        <dbReference type="EMBL" id="MBD3364610.1"/>
    </source>
</evidence>
<comment type="caution">
    <text evidence="3">The sequence shown here is derived from an EMBL/GenBank/DDBJ whole genome shotgun (WGS) entry which is preliminary data.</text>
</comment>
<dbReference type="Proteomes" id="UP000630660">
    <property type="component" value="Unassembled WGS sequence"/>
</dbReference>
<keyword evidence="1" id="KW-0812">Transmembrane</keyword>
<organism evidence="3 4">
    <name type="scientific">candidate division WOR-3 bacterium</name>
    <dbReference type="NCBI Taxonomy" id="2052148"/>
    <lineage>
        <taxon>Bacteria</taxon>
        <taxon>Bacteria division WOR-3</taxon>
    </lineage>
</organism>
<dbReference type="EMBL" id="WJKJ01000169">
    <property type="protein sequence ID" value="MBD3364610.1"/>
    <property type="molecule type" value="Genomic_DNA"/>
</dbReference>
<dbReference type="AlphaFoldDB" id="A0A9D5K9H3"/>
<accession>A0A9D5K9H3</accession>
<dbReference type="Pfam" id="PF24709">
    <property type="entry name" value="DUF7670"/>
    <property type="match status" value="1"/>
</dbReference>
<name>A0A9D5K9H3_UNCW3</name>
<reference evidence="3" key="1">
    <citation type="submission" date="2019-11" db="EMBL/GenBank/DDBJ databases">
        <title>Microbial mats filling the niche in hypersaline microbial mats.</title>
        <authorList>
            <person name="Wong H.L."/>
            <person name="Macleod F.I."/>
            <person name="White R.A. III"/>
            <person name="Burns B.P."/>
        </authorList>
    </citation>
    <scope>NUCLEOTIDE SEQUENCE</scope>
    <source>
        <strain evidence="3">Bin_327</strain>
    </source>
</reference>
<evidence type="ECO:0000259" key="2">
    <source>
        <dbReference type="Pfam" id="PF24709"/>
    </source>
</evidence>
<proteinExistence type="predicted"/>
<keyword evidence="1" id="KW-0472">Membrane</keyword>
<evidence type="ECO:0000313" key="4">
    <source>
        <dbReference type="Proteomes" id="UP000630660"/>
    </source>
</evidence>
<gene>
    <name evidence="3" type="ORF">GF359_05290</name>
</gene>
<feature type="transmembrane region" description="Helical" evidence="1">
    <location>
        <begin position="76"/>
        <end position="96"/>
    </location>
</feature>
<dbReference type="InterPro" id="IPR056087">
    <property type="entry name" value="DUF7670"/>
</dbReference>
<feature type="domain" description="DUF7670" evidence="2">
    <location>
        <begin position="13"/>
        <end position="128"/>
    </location>
</feature>